<comment type="caution">
    <text evidence="2">The sequence shown here is derived from an EMBL/GenBank/DDBJ whole genome shotgun (WGS) entry which is preliminary data.</text>
</comment>
<evidence type="ECO:0000313" key="3">
    <source>
        <dbReference type="Proteomes" id="UP000628984"/>
    </source>
</evidence>
<protein>
    <recommendedName>
        <fullName evidence="1">Rhodanese domain-containing protein</fullName>
    </recommendedName>
</protein>
<dbReference type="Gene3D" id="3.40.250.10">
    <property type="entry name" value="Rhodanese-like domain"/>
    <property type="match status" value="1"/>
</dbReference>
<dbReference type="AlphaFoldDB" id="A0A918INH6"/>
<dbReference type="Pfam" id="PF00581">
    <property type="entry name" value="Rhodanese"/>
    <property type="match status" value="1"/>
</dbReference>
<evidence type="ECO:0000259" key="1">
    <source>
        <dbReference type="PROSITE" id="PS50206"/>
    </source>
</evidence>
<gene>
    <name evidence="2" type="ORF">GCM10011452_06590</name>
</gene>
<organism evidence="2 3">
    <name type="scientific">Gemmobacter lanyuensis</name>
    <dbReference type="NCBI Taxonomy" id="1054497"/>
    <lineage>
        <taxon>Bacteria</taxon>
        <taxon>Pseudomonadati</taxon>
        <taxon>Pseudomonadota</taxon>
        <taxon>Alphaproteobacteria</taxon>
        <taxon>Rhodobacterales</taxon>
        <taxon>Paracoccaceae</taxon>
        <taxon>Gemmobacter</taxon>
    </lineage>
</organism>
<dbReference type="RefSeq" id="WP_189632365.1">
    <property type="nucleotide sequence ID" value="NZ_BMYQ01000001.1"/>
</dbReference>
<dbReference type="SMART" id="SM00450">
    <property type="entry name" value="RHOD"/>
    <property type="match status" value="1"/>
</dbReference>
<proteinExistence type="predicted"/>
<dbReference type="Proteomes" id="UP000628984">
    <property type="component" value="Unassembled WGS sequence"/>
</dbReference>
<keyword evidence="3" id="KW-1185">Reference proteome</keyword>
<feature type="domain" description="Rhodanese" evidence="1">
    <location>
        <begin position="25"/>
        <end position="121"/>
    </location>
</feature>
<dbReference type="SUPFAM" id="SSF52821">
    <property type="entry name" value="Rhodanese/Cell cycle control phosphatase"/>
    <property type="match status" value="1"/>
</dbReference>
<dbReference type="PANTHER" id="PTHR43031">
    <property type="entry name" value="FAD-DEPENDENT OXIDOREDUCTASE"/>
    <property type="match status" value="1"/>
</dbReference>
<reference evidence="2" key="2">
    <citation type="submission" date="2020-09" db="EMBL/GenBank/DDBJ databases">
        <authorList>
            <person name="Sun Q."/>
            <person name="Kim S."/>
        </authorList>
    </citation>
    <scope>NUCLEOTIDE SEQUENCE</scope>
    <source>
        <strain evidence="2">KCTC 23714</strain>
    </source>
</reference>
<dbReference type="InterPro" id="IPR050229">
    <property type="entry name" value="GlpE_sulfurtransferase"/>
</dbReference>
<dbReference type="EMBL" id="BMYQ01000001">
    <property type="protein sequence ID" value="GGW22681.1"/>
    <property type="molecule type" value="Genomic_DNA"/>
</dbReference>
<name>A0A918INH6_9RHOB</name>
<accession>A0A918INH6</accession>
<sequence length="122" mass="12551">MFNFLKSSGPRVQPIAPADAIARAARGELTLIDVRDISELKSSGKAAGALHVPLATVQTRLNPKAGELPAGLAPDRPVCLYCAAGGRSAMAAEALLAFGYAEVYNLGGFGAWVSGGGQVERI</sequence>
<dbReference type="PROSITE" id="PS50206">
    <property type="entry name" value="RHODANESE_3"/>
    <property type="match status" value="1"/>
</dbReference>
<dbReference type="PANTHER" id="PTHR43031:SF1">
    <property type="entry name" value="PYRIDINE NUCLEOTIDE-DISULPHIDE OXIDOREDUCTASE"/>
    <property type="match status" value="1"/>
</dbReference>
<dbReference type="InterPro" id="IPR036873">
    <property type="entry name" value="Rhodanese-like_dom_sf"/>
</dbReference>
<reference evidence="2" key="1">
    <citation type="journal article" date="2014" name="Int. J. Syst. Evol. Microbiol.">
        <title>Complete genome sequence of Corynebacterium casei LMG S-19264T (=DSM 44701T), isolated from a smear-ripened cheese.</title>
        <authorList>
            <consortium name="US DOE Joint Genome Institute (JGI-PGF)"/>
            <person name="Walter F."/>
            <person name="Albersmeier A."/>
            <person name="Kalinowski J."/>
            <person name="Ruckert C."/>
        </authorList>
    </citation>
    <scope>NUCLEOTIDE SEQUENCE</scope>
    <source>
        <strain evidence="2">KCTC 23714</strain>
    </source>
</reference>
<dbReference type="InterPro" id="IPR001763">
    <property type="entry name" value="Rhodanese-like_dom"/>
</dbReference>
<evidence type="ECO:0000313" key="2">
    <source>
        <dbReference type="EMBL" id="GGW22681.1"/>
    </source>
</evidence>